<keyword evidence="4" id="KW-1185">Reference proteome</keyword>
<dbReference type="Pfam" id="PF07554">
    <property type="entry name" value="FIVAR"/>
    <property type="match status" value="4"/>
</dbReference>
<dbReference type="RefSeq" id="WP_154442959.1">
    <property type="nucleotide sequence ID" value="NZ_VUNQ01000070.1"/>
</dbReference>
<protein>
    <recommendedName>
        <fullName evidence="2">SLH domain-containing protein</fullName>
    </recommendedName>
</protein>
<dbReference type="PANTHER" id="PTHR43308">
    <property type="entry name" value="OUTER MEMBRANE PROTEIN ALPHA-RELATED"/>
    <property type="match status" value="1"/>
</dbReference>
<proteinExistence type="predicted"/>
<gene>
    <name evidence="3" type="ORF">FYJ83_18240</name>
</gene>
<feature type="domain" description="SLH" evidence="2">
    <location>
        <begin position="139"/>
        <end position="202"/>
    </location>
</feature>
<accession>A0A6N7XMW7</accession>
<sequence length="1000" mass="111909">MKKILSLIFSLVILMSTGIVVLGQGGDYEDNWAKHEINYMKDKGILSGYPDGTFRPTNNISKSEFYKVVNGIMGFTQKSEVNFNDLSPTDWYYDEVRKGVNANYILPGTSLNANENITRGEVARIIGVIFGIEEDKLEASKFTDSLTLPEELKGVVGGLKKNGYINGYPDGTFRANAEITRAEVVKMLCNISGEIVNTSGIINKNIKTNLIVNTKDVMLKDIVIGGNLYLTEGIGEGNTILDNVVVKGKVIVNGGGVNSLSINNSKLNSVSIDKKQGLVNVVLSNTTVEEVKTVKQARLELTKGSYIKKVEVRDKASIISAKDTSIDSLSIVGVDVIVDLKGTIKSIKSGTQIKANGSTLKTNVEYKVVNGKLEESNPTIVSTKKSTTTKLPTRPDPVTLNRISVKSLPDKLVYTVDDELDITGLVIEGIYSDGSREIERVTKSNITGFDSREPAEGQVLTIKAGGRTTTYTIKIQEDNTVKLEVNKRKLAEAIAEARRKNEEDYTEESWKLFEVALDMAIEINEDNEATQREINQALSELNARMKKLVKIEGGNLDFEPEEADKSGLIVAIYIAEEKNEEDYTLETWRPFIESLEVAIQVRDNPEATQREVNDALYELNDKMDELIEELLNPEPIVNKSELIDAVDRAERMNKEDYTIETWEELEIVLEAAIEVIDDLEATQSEVDQALENLNVAIEGLEIKENPVEPFITNILPDQDIFLKAGDILEVRFNAPEGGEGWFRVLLPYENSMDRNINRMADEEFNKYKMEMEEMEGVYFATWKIPEQVVGRELQIEVEFKIEGNKPIRKIAEGRINIMMEDSDPVVDKAALTASIAEAITKKEEDYTEESWRPFAEVLQEAIEINDNDEATQEEVNMVLTKLNTCMSALVEKEGPINPVEEPKVIVEVRNSSPNFFPALIEINVVVENISNATKYDVVYQLSGGKHENTSIFDLGTWSTESFFFNPRTITDKVTIRIYDVDKNLLYTFEDVVLVNPMIPK</sequence>
<dbReference type="Gene3D" id="1.20.1270.70">
    <property type="entry name" value="Designed single chain three-helix bundle"/>
    <property type="match status" value="3"/>
</dbReference>
<dbReference type="EMBL" id="VUNQ01000070">
    <property type="protein sequence ID" value="MSU03399.1"/>
    <property type="molecule type" value="Genomic_DNA"/>
</dbReference>
<evidence type="ECO:0000259" key="2">
    <source>
        <dbReference type="PROSITE" id="PS51272"/>
    </source>
</evidence>
<dbReference type="Gene3D" id="1.20.1270.90">
    <property type="entry name" value="AF1782-like"/>
    <property type="match status" value="1"/>
</dbReference>
<evidence type="ECO:0000313" key="3">
    <source>
        <dbReference type="EMBL" id="MSU03399.1"/>
    </source>
</evidence>
<dbReference type="AlphaFoldDB" id="A0A6N7XMW7"/>
<dbReference type="PROSITE" id="PS51272">
    <property type="entry name" value="SLH"/>
    <property type="match status" value="2"/>
</dbReference>
<organism evidence="3 4">
    <name type="scientific">Tissierella pigra</name>
    <dbReference type="NCBI Taxonomy" id="2607614"/>
    <lineage>
        <taxon>Bacteria</taxon>
        <taxon>Bacillati</taxon>
        <taxon>Bacillota</taxon>
        <taxon>Tissierellia</taxon>
        <taxon>Tissierellales</taxon>
        <taxon>Tissierellaceae</taxon>
        <taxon>Tissierella</taxon>
    </lineage>
</organism>
<dbReference type="Pfam" id="PF00395">
    <property type="entry name" value="SLH"/>
    <property type="match status" value="3"/>
</dbReference>
<evidence type="ECO:0000313" key="4">
    <source>
        <dbReference type="Proteomes" id="UP000469523"/>
    </source>
</evidence>
<feature type="domain" description="SLH" evidence="2">
    <location>
        <begin position="20"/>
        <end position="83"/>
    </location>
</feature>
<name>A0A6N7XMW7_9FIRM</name>
<dbReference type="PANTHER" id="PTHR43308:SF5">
    <property type="entry name" value="S-LAYER PROTEIN _ PEPTIDOGLYCAN ENDO-BETA-N-ACETYLGLUCOSAMINIDASE"/>
    <property type="match status" value="1"/>
</dbReference>
<dbReference type="InterPro" id="IPR001119">
    <property type="entry name" value="SLH_dom"/>
</dbReference>
<reference evidence="3 4" key="1">
    <citation type="submission" date="2019-09" db="EMBL/GenBank/DDBJ databases">
        <title>In-depth cultivation of the pig gut microbiome towards novel bacterial diversity and tailored functional studies.</title>
        <authorList>
            <person name="Wylensek D."/>
            <person name="Hitch T.C.A."/>
            <person name="Clavel T."/>
        </authorList>
    </citation>
    <scope>NUCLEOTIDE SEQUENCE [LARGE SCALE GENOMIC DNA]</scope>
    <source>
        <strain evidence="3 4">WCA3-693-APC-4?</strain>
    </source>
</reference>
<dbReference type="InterPro" id="IPR051465">
    <property type="entry name" value="Cell_Envelope_Struct_Comp"/>
</dbReference>
<evidence type="ECO:0000256" key="1">
    <source>
        <dbReference type="SAM" id="Coils"/>
    </source>
</evidence>
<comment type="caution">
    <text evidence="3">The sequence shown here is derived from an EMBL/GenBank/DDBJ whole genome shotgun (WGS) entry which is preliminary data.</text>
</comment>
<feature type="coiled-coil region" evidence="1">
    <location>
        <begin position="480"/>
        <end position="540"/>
    </location>
</feature>
<dbReference type="Proteomes" id="UP000469523">
    <property type="component" value="Unassembled WGS sequence"/>
</dbReference>
<dbReference type="Gene3D" id="2.60.40.3630">
    <property type="match status" value="1"/>
</dbReference>
<keyword evidence="1" id="KW-0175">Coiled coil</keyword>
<feature type="coiled-coil region" evidence="1">
    <location>
        <begin position="662"/>
        <end position="696"/>
    </location>
</feature>